<dbReference type="PATRIC" id="fig|28092.6.peg.418"/>
<keyword evidence="3" id="KW-1185">Reference proteome</keyword>
<dbReference type="STRING" id="28092.WM40_01810"/>
<dbReference type="Gene3D" id="1.25.40.10">
    <property type="entry name" value="Tetratricopeptide repeat domain"/>
    <property type="match status" value="1"/>
</dbReference>
<dbReference type="Proteomes" id="UP000033618">
    <property type="component" value="Unassembled WGS sequence"/>
</dbReference>
<protein>
    <submittedName>
        <fullName evidence="2">Uncharacterized protein</fullName>
    </submittedName>
</protein>
<reference evidence="2 3" key="1">
    <citation type="submission" date="2015-03" db="EMBL/GenBank/DDBJ databases">
        <title>Draft Genome Sequence of Burkholderia andropogonis type strain ICMP2807, isolated from Sorghum bicolor.</title>
        <authorList>
            <person name="Lopes-Santos L."/>
            <person name="Castro D.B."/>
            <person name="Ottoboni L.M."/>
            <person name="Park D."/>
            <person name="Weirc B.S."/>
            <person name="Destefano S.A."/>
        </authorList>
    </citation>
    <scope>NUCLEOTIDE SEQUENCE [LARGE SCALE GENOMIC DNA]</scope>
    <source>
        <strain evidence="2 3">ICMP2807</strain>
    </source>
</reference>
<evidence type="ECO:0000256" key="1">
    <source>
        <dbReference type="SAM" id="MobiDB-lite"/>
    </source>
</evidence>
<dbReference type="Pfam" id="PF14559">
    <property type="entry name" value="TPR_19"/>
    <property type="match status" value="1"/>
</dbReference>
<gene>
    <name evidence="2" type="ORF">WM40_01810</name>
</gene>
<dbReference type="OrthoDB" id="6005230at2"/>
<dbReference type="InterPro" id="IPR011990">
    <property type="entry name" value="TPR-like_helical_dom_sf"/>
</dbReference>
<feature type="region of interest" description="Disordered" evidence="1">
    <location>
        <begin position="145"/>
        <end position="198"/>
    </location>
</feature>
<feature type="compositionally biased region" description="Low complexity" evidence="1">
    <location>
        <begin position="166"/>
        <end position="184"/>
    </location>
</feature>
<dbReference type="EMBL" id="LAQU01000001">
    <property type="protein sequence ID" value="KKB65454.1"/>
    <property type="molecule type" value="Genomic_DNA"/>
</dbReference>
<comment type="caution">
    <text evidence="2">The sequence shown here is derived from an EMBL/GenBank/DDBJ whole genome shotgun (WGS) entry which is preliminary data.</text>
</comment>
<dbReference type="AlphaFoldDB" id="A0A0F5K6F0"/>
<accession>A0A0F5K6F0</accession>
<feature type="compositionally biased region" description="Basic residues" evidence="1">
    <location>
        <begin position="154"/>
        <end position="165"/>
    </location>
</feature>
<proteinExistence type="predicted"/>
<organism evidence="2 3">
    <name type="scientific">Robbsia andropogonis</name>
    <dbReference type="NCBI Taxonomy" id="28092"/>
    <lineage>
        <taxon>Bacteria</taxon>
        <taxon>Pseudomonadati</taxon>
        <taxon>Pseudomonadota</taxon>
        <taxon>Betaproteobacteria</taxon>
        <taxon>Burkholderiales</taxon>
        <taxon>Burkholderiaceae</taxon>
        <taxon>Robbsia</taxon>
    </lineage>
</organism>
<dbReference type="SUPFAM" id="SSF48452">
    <property type="entry name" value="TPR-like"/>
    <property type="match status" value="1"/>
</dbReference>
<evidence type="ECO:0000313" key="2">
    <source>
        <dbReference type="EMBL" id="KKB65454.1"/>
    </source>
</evidence>
<name>A0A0F5K6F0_9BURK</name>
<evidence type="ECO:0000313" key="3">
    <source>
        <dbReference type="Proteomes" id="UP000033618"/>
    </source>
</evidence>
<sequence>MAVCAVMAGCASTQKTQPLTGDAYNKKLSDADALWKSGDTDKAIPLYQELAKNDPTREEPWSRIAQIQFSQAHYGQAIVAAQEALQRDDSDRQARSVLAVSGLRVATQSLEELRKDSALVGDATTDARILAQQLRDTLGEATLFPDEVKDDKPKSKKVVRRRTPARKATTPADNAAPAANAAGDSSGGGSSNPFGALK</sequence>